<evidence type="ECO:0000256" key="1">
    <source>
        <dbReference type="SAM" id="SignalP"/>
    </source>
</evidence>
<dbReference type="PROSITE" id="PS50231">
    <property type="entry name" value="RICIN_B_LECTIN"/>
    <property type="match status" value="1"/>
</dbReference>
<dbReference type="Gene3D" id="3.40.390.10">
    <property type="entry name" value="Collagenase (Catalytic Domain)"/>
    <property type="match status" value="1"/>
</dbReference>
<accession>A0ABV3BZ23</accession>
<dbReference type="Pfam" id="PF00652">
    <property type="entry name" value="Ricin_B_lectin"/>
    <property type="match status" value="1"/>
</dbReference>
<protein>
    <submittedName>
        <fullName evidence="3">Ricin-type beta-trefoil lectin domain protein</fullName>
    </submittedName>
</protein>
<organism evidence="3 4">
    <name type="scientific">Streptomyces atriruber</name>
    <dbReference type="NCBI Taxonomy" id="545121"/>
    <lineage>
        <taxon>Bacteria</taxon>
        <taxon>Bacillati</taxon>
        <taxon>Actinomycetota</taxon>
        <taxon>Actinomycetes</taxon>
        <taxon>Kitasatosporales</taxon>
        <taxon>Streptomycetaceae</taxon>
        <taxon>Streptomyces</taxon>
    </lineage>
</organism>
<keyword evidence="4" id="KW-1185">Reference proteome</keyword>
<keyword evidence="1" id="KW-0732">Signal</keyword>
<proteinExistence type="predicted"/>
<dbReference type="Gene3D" id="2.80.10.50">
    <property type="match status" value="2"/>
</dbReference>
<dbReference type="Proteomes" id="UP001551176">
    <property type="component" value="Unassembled WGS sequence"/>
</dbReference>
<feature type="domain" description="Ricin B lectin" evidence="2">
    <location>
        <begin position="309"/>
        <end position="433"/>
    </location>
</feature>
<reference evidence="3 4" key="1">
    <citation type="submission" date="2024-06" db="EMBL/GenBank/DDBJ databases">
        <title>The Natural Products Discovery Center: Release of the First 8490 Sequenced Strains for Exploring Actinobacteria Biosynthetic Diversity.</title>
        <authorList>
            <person name="Kalkreuter E."/>
            <person name="Kautsar S.A."/>
            <person name="Yang D."/>
            <person name="Bader C.D."/>
            <person name="Teijaro C.N."/>
            <person name="Fluegel L."/>
            <person name="Davis C.M."/>
            <person name="Simpson J.R."/>
            <person name="Lauterbach L."/>
            <person name="Steele A.D."/>
            <person name="Gui C."/>
            <person name="Meng S."/>
            <person name="Li G."/>
            <person name="Viehrig K."/>
            <person name="Ye F."/>
            <person name="Su P."/>
            <person name="Kiefer A.F."/>
            <person name="Nichols A."/>
            <person name="Cepeda A.J."/>
            <person name="Yan W."/>
            <person name="Fan B."/>
            <person name="Jiang Y."/>
            <person name="Adhikari A."/>
            <person name="Zheng C.-J."/>
            <person name="Schuster L."/>
            <person name="Cowan T.M."/>
            <person name="Smanski M.J."/>
            <person name="Chevrette M.G."/>
            <person name="De Carvalho L.P.S."/>
            <person name="Shen B."/>
        </authorList>
    </citation>
    <scope>NUCLEOTIDE SEQUENCE [LARGE SCALE GENOMIC DNA]</scope>
    <source>
        <strain evidence="3 4">NPDC046838</strain>
    </source>
</reference>
<gene>
    <name evidence="3" type="ORF">ABZ921_35695</name>
</gene>
<feature type="signal peptide" evidence="1">
    <location>
        <begin position="1"/>
        <end position="37"/>
    </location>
</feature>
<dbReference type="SUPFAM" id="SSF50370">
    <property type="entry name" value="Ricin B-like lectins"/>
    <property type="match status" value="1"/>
</dbReference>
<dbReference type="InterPro" id="IPR000772">
    <property type="entry name" value="Ricin_B_lectin"/>
</dbReference>
<comment type="caution">
    <text evidence="3">The sequence shown here is derived from an EMBL/GenBank/DDBJ whole genome shotgun (WGS) entry which is preliminary data.</text>
</comment>
<evidence type="ECO:0000313" key="3">
    <source>
        <dbReference type="EMBL" id="MEU6825985.1"/>
    </source>
</evidence>
<dbReference type="CDD" id="cd23451">
    <property type="entry name" value="beta-trefoil_Ricin_laminarinase"/>
    <property type="match status" value="1"/>
</dbReference>
<dbReference type="InterPro" id="IPR024079">
    <property type="entry name" value="MetalloPept_cat_dom_sf"/>
</dbReference>
<sequence>MSSIRKRGARKRRMAMAGVGAAAAVVAGIQLSPVAFGTGGDDKPTSADPAAEVADFGATRSDSTSFEDGVMSFKSARSAAQSAPSGQAAAAAPHGTGWNSGGASKYLASGYTIKFYDKKSADWLAPYVKRSAADLQRVTTLPIKVDTQPVGWDYVRPKGEIVVGVLHRPCVPPADGGSTGWKVVRDGSGSKSLSCGFYSSSVADTVTSGHAYIDDEFLTSSGKPAPSMGETYFRNHISHELGHTMGLGHANRSATRGDCVKGSDSGQFPVMCTPTTAYQDKRAGTYVQQYDMQGLRYLAKGGGAALPPQGKVTGIGGKCLDTKGGKAANGTQIQIYTCNKGPGQSWILQKDGAIRALGKCLDNYRNASTNGNKIALSDCTGGASQRWKVNAKGQIVHVASGKVLDVKGGSTANSTKVQLYTANSYKRQVWVTPK</sequence>
<dbReference type="SMART" id="SM00458">
    <property type="entry name" value="RICIN"/>
    <property type="match status" value="1"/>
</dbReference>
<feature type="chain" id="PRO_5045807723" evidence="1">
    <location>
        <begin position="38"/>
        <end position="434"/>
    </location>
</feature>
<dbReference type="EMBL" id="JBEYXV010000023">
    <property type="protein sequence ID" value="MEU6825985.1"/>
    <property type="molecule type" value="Genomic_DNA"/>
</dbReference>
<dbReference type="Pfam" id="PF10462">
    <property type="entry name" value="Peptidase_M66"/>
    <property type="match status" value="1"/>
</dbReference>
<evidence type="ECO:0000313" key="4">
    <source>
        <dbReference type="Proteomes" id="UP001551176"/>
    </source>
</evidence>
<dbReference type="InterPro" id="IPR035992">
    <property type="entry name" value="Ricin_B-like_lectins"/>
</dbReference>
<name>A0ABV3BZ23_9ACTN</name>
<evidence type="ECO:0000259" key="2">
    <source>
        <dbReference type="SMART" id="SM00458"/>
    </source>
</evidence>
<dbReference type="SUPFAM" id="SSF55486">
    <property type="entry name" value="Metalloproteases ('zincins'), catalytic domain"/>
    <property type="match status" value="1"/>
</dbReference>
<dbReference type="RefSeq" id="WP_359356844.1">
    <property type="nucleotide sequence ID" value="NZ_JBEYXV010000023.1"/>
</dbReference>